<dbReference type="SUPFAM" id="SSF57667">
    <property type="entry name" value="beta-beta-alpha zinc fingers"/>
    <property type="match status" value="3"/>
</dbReference>
<dbReference type="SMART" id="SM00868">
    <property type="entry name" value="zf-AD"/>
    <property type="match status" value="1"/>
</dbReference>
<keyword evidence="6" id="KW-0539">Nucleus</keyword>
<name>A0A182HHH6_ANOAR</name>
<dbReference type="InterPro" id="IPR036236">
    <property type="entry name" value="Znf_C2H2_sf"/>
</dbReference>
<dbReference type="PANTHER" id="PTHR24394:SF44">
    <property type="entry name" value="ZINC FINGER PROTEIN 271-LIKE"/>
    <property type="match status" value="1"/>
</dbReference>
<evidence type="ECO:0000313" key="7">
    <source>
        <dbReference type="EnsemblMetazoa" id="AARA000679-PA"/>
    </source>
</evidence>
<dbReference type="GO" id="GO:0003677">
    <property type="term" value="F:DNA binding"/>
    <property type="evidence" value="ECO:0007669"/>
    <property type="project" value="UniProtKB-ARBA"/>
</dbReference>
<dbReference type="Pfam" id="PF00096">
    <property type="entry name" value="zf-C2H2"/>
    <property type="match status" value="5"/>
</dbReference>
<protein>
    <submittedName>
        <fullName evidence="7">Uncharacterized protein</fullName>
    </submittedName>
</protein>
<dbReference type="GO" id="GO:0000981">
    <property type="term" value="F:DNA-binding transcription factor activity, RNA polymerase II-specific"/>
    <property type="evidence" value="ECO:0007669"/>
    <property type="project" value="TreeGrafter"/>
</dbReference>
<dbReference type="FunFam" id="3.30.160.60:FF:000072">
    <property type="entry name" value="zinc finger protein 143 isoform X1"/>
    <property type="match status" value="1"/>
</dbReference>
<keyword evidence="5" id="KW-0862">Zinc</keyword>
<dbReference type="GO" id="GO:0005634">
    <property type="term" value="C:nucleus"/>
    <property type="evidence" value="ECO:0007669"/>
    <property type="project" value="UniProtKB-SubCell"/>
</dbReference>
<keyword evidence="8" id="KW-1185">Reference proteome</keyword>
<dbReference type="Proteomes" id="UP000075840">
    <property type="component" value="Unassembled WGS sequence"/>
</dbReference>
<evidence type="ECO:0000313" key="8">
    <source>
        <dbReference type="Proteomes" id="UP000075840"/>
    </source>
</evidence>
<dbReference type="PROSITE" id="PS50157">
    <property type="entry name" value="ZINC_FINGER_C2H2_2"/>
    <property type="match status" value="5"/>
</dbReference>
<dbReference type="EMBL" id="APCN01002416">
    <property type="status" value="NOT_ANNOTATED_CDS"/>
    <property type="molecule type" value="Genomic_DNA"/>
</dbReference>
<evidence type="ECO:0000256" key="1">
    <source>
        <dbReference type="ARBA" id="ARBA00004123"/>
    </source>
</evidence>
<comment type="subcellular location">
    <subcellularLocation>
        <location evidence="1">Nucleus</location>
    </subcellularLocation>
</comment>
<keyword evidence="3" id="KW-0677">Repeat</keyword>
<dbReference type="FunFam" id="3.30.160.60:FF:000870">
    <property type="entry name" value="zinc finger protein 197 isoform X1"/>
    <property type="match status" value="1"/>
</dbReference>
<dbReference type="FunFam" id="3.30.160.60:FF:000110">
    <property type="entry name" value="Zinc finger protein-like"/>
    <property type="match status" value="1"/>
</dbReference>
<dbReference type="InterPro" id="IPR012934">
    <property type="entry name" value="Znf_AD"/>
</dbReference>
<dbReference type="InterPro" id="IPR013087">
    <property type="entry name" value="Znf_C2H2_type"/>
</dbReference>
<proteinExistence type="predicted"/>
<dbReference type="VEuPathDB" id="VectorBase:AARA000679"/>
<dbReference type="EnsemblMetazoa" id="AARA000679-RA">
    <property type="protein sequence ID" value="AARA000679-PA"/>
    <property type="gene ID" value="AARA000679"/>
</dbReference>
<accession>A0A182HHH6</accession>
<keyword evidence="2" id="KW-0479">Metal-binding</keyword>
<evidence type="ECO:0000256" key="2">
    <source>
        <dbReference type="ARBA" id="ARBA00022723"/>
    </source>
</evidence>
<dbReference type="VEuPathDB" id="VectorBase:AARA21_012123"/>
<dbReference type="SUPFAM" id="SSF57716">
    <property type="entry name" value="Glucocorticoid receptor-like (DNA-binding domain)"/>
    <property type="match status" value="1"/>
</dbReference>
<evidence type="ECO:0000256" key="3">
    <source>
        <dbReference type="ARBA" id="ARBA00022737"/>
    </source>
</evidence>
<organism evidence="7 8">
    <name type="scientific">Anopheles arabiensis</name>
    <name type="common">Mosquito</name>
    <dbReference type="NCBI Taxonomy" id="7173"/>
    <lineage>
        <taxon>Eukaryota</taxon>
        <taxon>Metazoa</taxon>
        <taxon>Ecdysozoa</taxon>
        <taxon>Arthropoda</taxon>
        <taxon>Hexapoda</taxon>
        <taxon>Insecta</taxon>
        <taxon>Pterygota</taxon>
        <taxon>Neoptera</taxon>
        <taxon>Endopterygota</taxon>
        <taxon>Diptera</taxon>
        <taxon>Nematocera</taxon>
        <taxon>Culicoidea</taxon>
        <taxon>Culicidae</taxon>
        <taxon>Anophelinae</taxon>
        <taxon>Anopheles</taxon>
    </lineage>
</organism>
<dbReference type="SMART" id="SM00355">
    <property type="entry name" value="ZnF_C2H2"/>
    <property type="match status" value="5"/>
</dbReference>
<dbReference type="PROSITE" id="PS51915">
    <property type="entry name" value="ZAD"/>
    <property type="match status" value="1"/>
</dbReference>
<evidence type="ECO:0000256" key="4">
    <source>
        <dbReference type="ARBA" id="ARBA00022771"/>
    </source>
</evidence>
<dbReference type="PROSITE" id="PS00028">
    <property type="entry name" value="ZINC_FINGER_C2H2_1"/>
    <property type="match status" value="5"/>
</dbReference>
<evidence type="ECO:0000256" key="6">
    <source>
        <dbReference type="ARBA" id="ARBA00023242"/>
    </source>
</evidence>
<dbReference type="Pfam" id="PF07776">
    <property type="entry name" value="zf-AD"/>
    <property type="match status" value="1"/>
</dbReference>
<dbReference type="GO" id="GO:0008270">
    <property type="term" value="F:zinc ion binding"/>
    <property type="evidence" value="ECO:0007669"/>
    <property type="project" value="UniProtKB-UniRule"/>
</dbReference>
<evidence type="ECO:0000256" key="5">
    <source>
        <dbReference type="ARBA" id="ARBA00022833"/>
    </source>
</evidence>
<keyword evidence="4" id="KW-0863">Zinc-finger</keyword>
<reference evidence="7" key="1">
    <citation type="submission" date="2022-08" db="UniProtKB">
        <authorList>
            <consortium name="EnsemblMetazoa"/>
        </authorList>
    </citation>
    <scope>IDENTIFICATION</scope>
    <source>
        <strain evidence="7">Dongola</strain>
    </source>
</reference>
<dbReference type="FunFam" id="3.30.160.60:FF:000624">
    <property type="entry name" value="zinc finger protein 697"/>
    <property type="match status" value="1"/>
</dbReference>
<dbReference type="PANTHER" id="PTHR24394">
    <property type="entry name" value="ZINC FINGER PROTEIN"/>
    <property type="match status" value="1"/>
</dbReference>
<dbReference type="Gene3D" id="3.30.160.60">
    <property type="entry name" value="Classic Zinc Finger"/>
    <property type="match status" value="5"/>
</dbReference>
<sequence length="350" mass="40462">VTVIAFVYVWKGRVNNRKSLAEESSCRIAIRVRIKRMEKSETRALCMESVAAKLPDVCRVCLLDETDGQTELYTIDDVYVQPNSVEHMNCFRDILSIFINDELESCNESLLPKHICTKCVTRAQEAYQFIEQCQRADKLLEQCFESLHCKTKTNATVASPAKSPTAEGTVIKLEIANARPACDDAEDSNAEEMEQPVSQPLMIQKGKRWYCDKCSKSFSQPQTLRRHYRIHDETGSSKIACPQCDRQFLRSDDLTRHIRTHTGERPYRCKLCPKKYKQGSELKEHMLTHSQEKQFRCEECNKQLASRNGLYVHMKLHRGEKPHACPHCDKRFTTSSERISHVRHIHTPRK</sequence>
<dbReference type="AlphaFoldDB" id="A0A182HHH6"/>